<dbReference type="OrthoDB" id="9763887at2"/>
<dbReference type="InterPro" id="IPR018090">
    <property type="entry name" value="Pyrmidine_PPas_bac/euk"/>
</dbReference>
<dbReference type="InterPro" id="IPR000312">
    <property type="entry name" value="Glycosyl_Trfase_fam3"/>
</dbReference>
<gene>
    <name evidence="7" type="primary">deoA</name>
    <name evidence="9" type="ORF">SAMN06295998_12618</name>
</gene>
<evidence type="ECO:0000259" key="8">
    <source>
        <dbReference type="SMART" id="SM00941"/>
    </source>
</evidence>
<proteinExistence type="inferred from homology"/>
<dbReference type="EMBL" id="FWYD01000026">
    <property type="protein sequence ID" value="SMD07338.1"/>
    <property type="molecule type" value="Genomic_DNA"/>
</dbReference>
<dbReference type="GO" id="GO:0046104">
    <property type="term" value="P:thymidine metabolic process"/>
    <property type="evidence" value="ECO:0007669"/>
    <property type="project" value="UniProtKB-UniRule"/>
</dbReference>
<evidence type="ECO:0000313" key="9">
    <source>
        <dbReference type="EMBL" id="SMD07338.1"/>
    </source>
</evidence>
<dbReference type="InterPro" id="IPR036320">
    <property type="entry name" value="Glycosyl_Trfase_fam3_N_dom_sf"/>
</dbReference>
<dbReference type="Pfam" id="PF02885">
    <property type="entry name" value="Glycos_trans_3N"/>
    <property type="match status" value="1"/>
</dbReference>
<evidence type="ECO:0000256" key="3">
    <source>
        <dbReference type="ARBA" id="ARBA00011892"/>
    </source>
</evidence>
<dbReference type="InterPro" id="IPR035902">
    <property type="entry name" value="Nuc_phospho_transferase"/>
</dbReference>
<dbReference type="STRING" id="1387277.SAMN06295998_12618"/>
<dbReference type="SUPFAM" id="SSF47648">
    <property type="entry name" value="Nucleoside phosphorylase/phosphoribosyltransferase N-terminal domain"/>
    <property type="match status" value="1"/>
</dbReference>
<keyword evidence="5 7" id="KW-0808">Transferase</keyword>
<keyword evidence="4 7" id="KW-0328">Glycosyltransferase</keyword>
<accession>A0A1W2EE19</accession>
<dbReference type="RefSeq" id="WP_084354742.1">
    <property type="nucleotide sequence ID" value="NZ_FWYD01000026.1"/>
</dbReference>
<dbReference type="SUPFAM" id="SSF54680">
    <property type="entry name" value="Pyrimidine nucleoside phosphorylase C-terminal domain"/>
    <property type="match status" value="1"/>
</dbReference>
<dbReference type="GO" id="GO:0006206">
    <property type="term" value="P:pyrimidine nucleobase metabolic process"/>
    <property type="evidence" value="ECO:0007669"/>
    <property type="project" value="InterPro"/>
</dbReference>
<dbReference type="InterPro" id="IPR036566">
    <property type="entry name" value="PYNP-like_C_sf"/>
</dbReference>
<dbReference type="HAMAP" id="MF_01628">
    <property type="entry name" value="Thymid_phosp"/>
    <property type="match status" value="1"/>
</dbReference>
<evidence type="ECO:0000256" key="2">
    <source>
        <dbReference type="ARBA" id="ARBA00011738"/>
    </source>
</evidence>
<comment type="subunit">
    <text evidence="2 7">Homodimer.</text>
</comment>
<dbReference type="GO" id="GO:0005829">
    <property type="term" value="C:cytosol"/>
    <property type="evidence" value="ECO:0007669"/>
    <property type="project" value="TreeGrafter"/>
</dbReference>
<dbReference type="AlphaFoldDB" id="A0A1W2EE19"/>
<dbReference type="SUPFAM" id="SSF52418">
    <property type="entry name" value="Nucleoside phosphorylase/phosphoribosyltransferase catalytic domain"/>
    <property type="match status" value="1"/>
</dbReference>
<reference evidence="9 10" key="1">
    <citation type="submission" date="2017-04" db="EMBL/GenBank/DDBJ databases">
        <authorList>
            <person name="Afonso C.L."/>
            <person name="Miller P.J."/>
            <person name="Scott M.A."/>
            <person name="Spackman E."/>
            <person name="Goraichik I."/>
            <person name="Dimitrov K.M."/>
            <person name="Suarez D.L."/>
            <person name="Swayne D.E."/>
        </authorList>
    </citation>
    <scope>NUCLEOTIDE SEQUENCE [LARGE SCALE GENOMIC DNA]</scope>
    <source>
        <strain evidence="9 10">CGMCC 1.12644</strain>
    </source>
</reference>
<dbReference type="InterPro" id="IPR017459">
    <property type="entry name" value="Glycosyl_Trfase_fam3_N_dom"/>
</dbReference>
<dbReference type="InterPro" id="IPR013102">
    <property type="entry name" value="PYNP_C"/>
</dbReference>
<dbReference type="GO" id="GO:0004645">
    <property type="term" value="F:1,4-alpha-oligoglucan phosphorylase activity"/>
    <property type="evidence" value="ECO:0007669"/>
    <property type="project" value="InterPro"/>
</dbReference>
<dbReference type="Pfam" id="PF00591">
    <property type="entry name" value="Glycos_transf_3"/>
    <property type="match status" value="1"/>
</dbReference>
<dbReference type="InterPro" id="IPR017872">
    <property type="entry name" value="Pyrmidine_PPase_CS"/>
</dbReference>
<protein>
    <recommendedName>
        <fullName evidence="3 7">Thymidine phosphorylase</fullName>
        <ecNumber evidence="3 7">2.4.2.4</ecNumber>
    </recommendedName>
    <alternativeName>
        <fullName evidence="7">TdRPase</fullName>
    </alternativeName>
</protein>
<dbReference type="SMART" id="SM00941">
    <property type="entry name" value="PYNP_C"/>
    <property type="match status" value="1"/>
</dbReference>
<evidence type="ECO:0000256" key="7">
    <source>
        <dbReference type="HAMAP-Rule" id="MF_01628"/>
    </source>
</evidence>
<dbReference type="Proteomes" id="UP000192330">
    <property type="component" value="Unassembled WGS sequence"/>
</dbReference>
<dbReference type="EC" id="2.4.2.4" evidence="3 7"/>
<dbReference type="PANTHER" id="PTHR10515">
    <property type="entry name" value="THYMIDINE PHOSPHORYLASE"/>
    <property type="match status" value="1"/>
</dbReference>
<evidence type="ECO:0000256" key="6">
    <source>
        <dbReference type="ARBA" id="ARBA00048550"/>
    </source>
</evidence>
<organism evidence="9 10">
    <name type="scientific">Primorskyibacter flagellatus</name>
    <dbReference type="NCBI Taxonomy" id="1387277"/>
    <lineage>
        <taxon>Bacteria</taxon>
        <taxon>Pseudomonadati</taxon>
        <taxon>Pseudomonadota</taxon>
        <taxon>Alphaproteobacteria</taxon>
        <taxon>Rhodobacterales</taxon>
        <taxon>Roseobacteraceae</taxon>
        <taxon>Primorskyibacter</taxon>
    </lineage>
</organism>
<evidence type="ECO:0000256" key="5">
    <source>
        <dbReference type="ARBA" id="ARBA00022679"/>
    </source>
</evidence>
<comment type="similarity">
    <text evidence="1 7">Belongs to the thymidine/pyrimidine-nucleoside phosphorylase family.</text>
</comment>
<dbReference type="Gene3D" id="3.90.1170.30">
    <property type="entry name" value="Pyrimidine nucleoside phosphorylase-like, C-terminal domain"/>
    <property type="match status" value="1"/>
</dbReference>
<dbReference type="Gene3D" id="3.40.1030.10">
    <property type="entry name" value="Nucleoside phosphorylase/phosphoribosyltransferase catalytic domain"/>
    <property type="match status" value="1"/>
</dbReference>
<dbReference type="NCBIfam" id="TIGR02644">
    <property type="entry name" value="Y_phosphoryl"/>
    <property type="match status" value="1"/>
</dbReference>
<dbReference type="PANTHER" id="PTHR10515:SF0">
    <property type="entry name" value="THYMIDINE PHOSPHORYLASE"/>
    <property type="match status" value="1"/>
</dbReference>
<comment type="function">
    <text evidence="7">The enzymes which catalyze the reversible phosphorolysis of pyrimidine nucleosides are involved in the degradation of these compounds and in their utilization as carbon and energy sources, or in the rescue of pyrimidine bases for nucleotide synthesis.</text>
</comment>
<dbReference type="Gene3D" id="1.20.970.10">
    <property type="entry name" value="Transferase, Pyrimidine Nucleoside Phosphorylase, Chain C"/>
    <property type="match status" value="1"/>
</dbReference>
<dbReference type="NCBIfam" id="NF004490">
    <property type="entry name" value="PRK05820.1"/>
    <property type="match status" value="1"/>
</dbReference>
<comment type="catalytic activity">
    <reaction evidence="6 7">
        <text>thymidine + phosphate = 2-deoxy-alpha-D-ribose 1-phosphate + thymine</text>
        <dbReference type="Rhea" id="RHEA:16037"/>
        <dbReference type="ChEBI" id="CHEBI:17748"/>
        <dbReference type="ChEBI" id="CHEBI:17821"/>
        <dbReference type="ChEBI" id="CHEBI:43474"/>
        <dbReference type="ChEBI" id="CHEBI:57259"/>
        <dbReference type="EC" id="2.4.2.4"/>
    </reaction>
</comment>
<evidence type="ECO:0000256" key="1">
    <source>
        <dbReference type="ARBA" id="ARBA00006915"/>
    </source>
</evidence>
<dbReference type="PIRSF" id="PIRSF000478">
    <property type="entry name" value="TP_PyNP"/>
    <property type="match status" value="1"/>
</dbReference>
<feature type="domain" description="Pyrimidine nucleoside phosphorylase C-terminal" evidence="8">
    <location>
        <begin position="345"/>
        <end position="419"/>
    </location>
</feature>
<sequence>MDARAVNAALRKGQALSSEQLAWFTQGLADGAVSDAQAGAFAMAVCLRGLNEEDRVALTLAMRDSGDVLRWDLGAPVIDKHSTGGVGDCVSLVLAPALAACGAYVPMISGRGLGHTGGTLDKMEAIPGLVTALDEDRLRQVVRDTGAAIVSASADIAPADKRLYAIRDVTGTVESLDLITASILSKKLAAGLDGLVLDVKLGTGAFMKTPEDARALAQALVKTANAAGCRTTALITDMNQPLASSLGNALEVDASLRVLTGLDDGSLGELSAELGGALLASAGLAASAEEGRAKIAEAIRSGTAAERFARMVYAMGGPVHFVEDWQRFLPEAPVIREITATASGIVTAIDGEALGLAVVDLGGGRQVETDVVDPAVGLSDIVRLGVRVEKGQPLARVHAARLGQADAAEVAVRAAISLGDMARDLPPLVHERITS</sequence>
<dbReference type="PROSITE" id="PS00647">
    <property type="entry name" value="THYMID_PHOSPHORYLASE"/>
    <property type="match status" value="1"/>
</dbReference>
<dbReference type="UniPathway" id="UPA00578">
    <property type="reaction ID" value="UER00638"/>
</dbReference>
<dbReference type="InterPro" id="IPR013465">
    <property type="entry name" value="Thymidine_Pase"/>
</dbReference>
<evidence type="ECO:0000313" key="10">
    <source>
        <dbReference type="Proteomes" id="UP000192330"/>
    </source>
</evidence>
<dbReference type="GO" id="GO:0009032">
    <property type="term" value="F:thymidine phosphorylase activity"/>
    <property type="evidence" value="ECO:0007669"/>
    <property type="project" value="UniProtKB-UniRule"/>
</dbReference>
<dbReference type="FunFam" id="3.40.1030.10:FF:000003">
    <property type="entry name" value="Pyrimidine-nucleoside phosphorylase"/>
    <property type="match status" value="1"/>
</dbReference>
<evidence type="ECO:0000256" key="4">
    <source>
        <dbReference type="ARBA" id="ARBA00022676"/>
    </source>
</evidence>
<keyword evidence="10" id="KW-1185">Reference proteome</keyword>
<dbReference type="Pfam" id="PF07831">
    <property type="entry name" value="PYNP_C"/>
    <property type="match status" value="1"/>
</dbReference>
<name>A0A1W2EE19_9RHOB</name>
<dbReference type="InterPro" id="IPR000053">
    <property type="entry name" value="Thymidine/pyrmidine_PPase"/>
</dbReference>
<comment type="pathway">
    <text evidence="7">Pyrimidine metabolism; dTMP biosynthesis via salvage pathway; dTMP from thymine: step 1/2.</text>
</comment>